<evidence type="ECO:0000313" key="4">
    <source>
        <dbReference type="EMBL" id="CAB4194537.1"/>
    </source>
</evidence>
<protein>
    <submittedName>
        <fullName evidence="3">Uncharacterized protein</fullName>
    </submittedName>
</protein>
<dbReference type="EMBL" id="LR797158">
    <property type="protein sequence ID" value="CAB4190510.1"/>
    <property type="molecule type" value="Genomic_DNA"/>
</dbReference>
<dbReference type="InterPro" id="IPR029052">
    <property type="entry name" value="Metallo-depent_PP-like"/>
</dbReference>
<evidence type="ECO:0000256" key="1">
    <source>
        <dbReference type="SAM" id="MobiDB-lite"/>
    </source>
</evidence>
<reference evidence="3" key="1">
    <citation type="submission" date="2020-05" db="EMBL/GenBank/DDBJ databases">
        <authorList>
            <person name="Chiriac C."/>
            <person name="Salcher M."/>
            <person name="Ghai R."/>
            <person name="Kavagutti S V."/>
        </authorList>
    </citation>
    <scope>NUCLEOTIDE SEQUENCE</scope>
</reference>
<feature type="compositionally biased region" description="Basic and acidic residues" evidence="1">
    <location>
        <begin position="15"/>
        <end position="27"/>
    </location>
</feature>
<organism evidence="3">
    <name type="scientific">uncultured Caudovirales phage</name>
    <dbReference type="NCBI Taxonomy" id="2100421"/>
    <lineage>
        <taxon>Viruses</taxon>
        <taxon>Duplodnaviria</taxon>
        <taxon>Heunggongvirae</taxon>
        <taxon>Uroviricota</taxon>
        <taxon>Caudoviricetes</taxon>
        <taxon>Peduoviridae</taxon>
        <taxon>Maltschvirus</taxon>
        <taxon>Maltschvirus maltsch</taxon>
    </lineage>
</organism>
<dbReference type="EMBL" id="LR797211">
    <property type="protein sequence ID" value="CAB4194537.1"/>
    <property type="molecule type" value="Genomic_DNA"/>
</dbReference>
<dbReference type="EMBL" id="LR796510">
    <property type="protein sequence ID" value="CAB4148482.1"/>
    <property type="molecule type" value="Genomic_DNA"/>
</dbReference>
<gene>
    <name evidence="3" type="ORF">UFOVP1191_66</name>
    <name evidence="4" type="ORF">UFOVP1252_112</name>
    <name evidence="2" type="ORF">UFOVP529_8</name>
</gene>
<name>A0A6J5R0G4_9CAUD</name>
<dbReference type="SUPFAM" id="SSF56300">
    <property type="entry name" value="Metallo-dependent phosphatases"/>
    <property type="match status" value="1"/>
</dbReference>
<sequence>MSNLDELKAIQSEVSDTKRPARKHPEGWEPGITWNGNEGTVTTMGGPLDQAADWSAVLKVWGLDPEHFEVVEPILFNVWGNPEGVPNRQWKGKVIRKTIERGVDLQDIIEEIKKHKPGKPVVVEGSTALVVGFSDLQMGKGEGGGSAGIVDRFLAGINEVESRWKELAKTGRQLDRLVVLGLGDLVESCEGHYAMQQFQADLDRREQVKVVRRLLVKAITQWSKFAPRIIVAAVPGNHGENRQGGKAFTTFSDNDDVAVFEQVAEILAANPEAYGHVSFFFPQDELTLTLNVHGTILGLAHGHQARKGGTTAAAKIRTWWKDQAYGMQKVADATILVTGHYHHLSVLTEGIRTHIQAPSLDGGSQWFTETAGVHSAPGLLTFTVSERGWDDLRVLPCLTA</sequence>
<proteinExistence type="predicted"/>
<accession>A0A6J5R0G4</accession>
<evidence type="ECO:0000313" key="2">
    <source>
        <dbReference type="EMBL" id="CAB4148482.1"/>
    </source>
</evidence>
<feature type="region of interest" description="Disordered" evidence="1">
    <location>
        <begin position="11"/>
        <end position="31"/>
    </location>
</feature>
<evidence type="ECO:0000313" key="3">
    <source>
        <dbReference type="EMBL" id="CAB4190510.1"/>
    </source>
</evidence>